<protein>
    <submittedName>
        <fullName evidence="2">Polysaccharide deacetylase family protein</fullName>
    </submittedName>
</protein>
<dbReference type="RefSeq" id="WP_247415544.1">
    <property type="nucleotide sequence ID" value="NZ_JALLGW010000001.1"/>
</dbReference>
<dbReference type="InterPro" id="IPR011330">
    <property type="entry name" value="Glyco_hydro/deAcase_b/a-brl"/>
</dbReference>
<sequence length="306" mass="34024">MKAVVISLDAELAWGFHDLQDPPVERIEHARGSWNRLVDLFERGDVPATWAVVGHLFLDECDGTHADHPAAGDGWFATDPGGDRVANPNWFGRDLLDRIRESDVDHDIGSHTFSHVEFGKADTSREVADAELRLANEAAEAYGVDLDSLVFPRNNVGHLDVLADNGFTCYRGNQVPRWYHRLPVTAPGKFAEYALGLSTPPVFDPTVDEHGLVNVPASLYLYGFEGAARSLVSPLTDQPILRQVKAGLESLARRDEGVFHLWLHPNNVVTEADFQRMVAVVDLINEYRRNHDVTVETMRDVAASVR</sequence>
<proteinExistence type="predicted"/>
<evidence type="ECO:0000259" key="1">
    <source>
        <dbReference type="Pfam" id="PF01522"/>
    </source>
</evidence>
<comment type="caution">
    <text evidence="2">The sequence shown here is derived from an EMBL/GenBank/DDBJ whole genome shotgun (WGS) entry which is preliminary data.</text>
</comment>
<gene>
    <name evidence="2" type="ORF">ACFPYI_13490</name>
</gene>
<name>A0ABD5RQ21_9EURY</name>
<accession>A0ABD5RQ21</accession>
<dbReference type="SUPFAM" id="SSF88713">
    <property type="entry name" value="Glycoside hydrolase/deacetylase"/>
    <property type="match status" value="1"/>
</dbReference>
<dbReference type="CDD" id="cd10929">
    <property type="entry name" value="CE4_u5"/>
    <property type="match status" value="1"/>
</dbReference>
<dbReference type="AlphaFoldDB" id="A0ABD5RQ21"/>
<dbReference type="Gene3D" id="3.20.20.370">
    <property type="entry name" value="Glycoside hydrolase/deacetylase"/>
    <property type="match status" value="1"/>
</dbReference>
<evidence type="ECO:0000313" key="3">
    <source>
        <dbReference type="Proteomes" id="UP001596099"/>
    </source>
</evidence>
<evidence type="ECO:0000313" key="2">
    <source>
        <dbReference type="EMBL" id="MFC5972349.1"/>
    </source>
</evidence>
<dbReference type="Proteomes" id="UP001596099">
    <property type="component" value="Unassembled WGS sequence"/>
</dbReference>
<dbReference type="Pfam" id="PF01522">
    <property type="entry name" value="Polysacc_deac_1"/>
    <property type="match status" value="1"/>
</dbReference>
<keyword evidence="3" id="KW-1185">Reference proteome</keyword>
<dbReference type="EMBL" id="JBHSQH010000001">
    <property type="protein sequence ID" value="MFC5972349.1"/>
    <property type="molecule type" value="Genomic_DNA"/>
</dbReference>
<feature type="domain" description="NodB homology" evidence="1">
    <location>
        <begin position="32"/>
        <end position="152"/>
    </location>
</feature>
<dbReference type="InterPro" id="IPR002509">
    <property type="entry name" value="NODB_dom"/>
</dbReference>
<reference evidence="2 3" key="1">
    <citation type="journal article" date="2019" name="Int. J. Syst. Evol. Microbiol.">
        <title>The Global Catalogue of Microorganisms (GCM) 10K type strain sequencing project: providing services to taxonomists for standard genome sequencing and annotation.</title>
        <authorList>
            <consortium name="The Broad Institute Genomics Platform"/>
            <consortium name="The Broad Institute Genome Sequencing Center for Infectious Disease"/>
            <person name="Wu L."/>
            <person name="Ma J."/>
        </authorList>
    </citation>
    <scope>NUCLEOTIDE SEQUENCE [LARGE SCALE GENOMIC DNA]</scope>
    <source>
        <strain evidence="2 3">CGMCC 1.12543</strain>
    </source>
</reference>
<organism evidence="2 3">
    <name type="scientific">Halomarina salina</name>
    <dbReference type="NCBI Taxonomy" id="1872699"/>
    <lineage>
        <taxon>Archaea</taxon>
        <taxon>Methanobacteriati</taxon>
        <taxon>Methanobacteriota</taxon>
        <taxon>Stenosarchaea group</taxon>
        <taxon>Halobacteria</taxon>
        <taxon>Halobacteriales</taxon>
        <taxon>Natronomonadaceae</taxon>
        <taxon>Halomarina</taxon>
    </lineage>
</organism>